<dbReference type="InterPro" id="IPR013106">
    <property type="entry name" value="Ig_V-set"/>
</dbReference>
<evidence type="ECO:0000256" key="5">
    <source>
        <dbReference type="ARBA" id="ARBA00022859"/>
    </source>
</evidence>
<evidence type="ECO:0000256" key="1">
    <source>
        <dbReference type="ARBA" id="ARBA00004479"/>
    </source>
</evidence>
<dbReference type="GO" id="GO:0071639">
    <property type="term" value="P:positive regulation of monocyte chemotactic protein-1 production"/>
    <property type="evidence" value="ECO:0000266"/>
    <property type="project" value="RGD"/>
</dbReference>
<dbReference type="AGR" id="RGD:1564553"/>
<dbReference type="GO" id="GO:0032760">
    <property type="term" value="P:positive regulation of tumor necrosis factor production"/>
    <property type="evidence" value="ECO:0000266"/>
    <property type="project" value="RGD"/>
</dbReference>
<organism evidence="12 13">
    <name type="scientific">Rattus norvegicus</name>
    <name type="common">Rat</name>
    <dbReference type="NCBI Taxonomy" id="10116"/>
    <lineage>
        <taxon>Eukaryota</taxon>
        <taxon>Metazoa</taxon>
        <taxon>Chordata</taxon>
        <taxon>Craniata</taxon>
        <taxon>Vertebrata</taxon>
        <taxon>Euteleostomi</taxon>
        <taxon>Mammalia</taxon>
        <taxon>Eutheria</taxon>
        <taxon>Euarchontoglires</taxon>
        <taxon>Glires</taxon>
        <taxon>Rodentia</taxon>
        <taxon>Myomorpha</taxon>
        <taxon>Muroidea</taxon>
        <taxon>Muridae</taxon>
        <taxon>Murinae</taxon>
        <taxon>Rattus</taxon>
    </lineage>
</organism>
<dbReference type="Gene3D" id="2.60.40.10">
    <property type="entry name" value="Immunoglobulins"/>
    <property type="match status" value="2"/>
</dbReference>
<reference evidence="12" key="1">
    <citation type="submission" date="2024-01" db="EMBL/GenBank/DDBJ databases">
        <title>GRCr8: a new rat reference genome assembly contstructed from accurate long reads and long range scaffolding.</title>
        <authorList>
            <person name="Doris P.A."/>
            <person name="Kalbfleisch T."/>
            <person name="Li K."/>
            <person name="Howe K."/>
            <person name="Wood J."/>
        </authorList>
    </citation>
    <scope>NUCLEOTIDE SEQUENCE [LARGE SCALE GENOMIC DNA]</scope>
    <source>
        <strain evidence="12">Brown Norway</strain>
    </source>
</reference>
<dbReference type="PANTHER" id="PTHR12080:SF103">
    <property type="entry name" value="SLAM FAMILY MEMBER 5"/>
    <property type="match status" value="1"/>
</dbReference>
<evidence type="ECO:0000313" key="14">
    <source>
        <dbReference type="RGD" id="1564553"/>
    </source>
</evidence>
<dbReference type="GO" id="GO:0005886">
    <property type="term" value="C:plasma membrane"/>
    <property type="evidence" value="ECO:0000266"/>
    <property type="project" value="RGD"/>
</dbReference>
<proteinExistence type="predicted"/>
<dbReference type="GO" id="GO:0043305">
    <property type="term" value="P:negative regulation of mast cell degranulation"/>
    <property type="evidence" value="ECO:0000266"/>
    <property type="project" value="RGD"/>
</dbReference>
<evidence type="ECO:0000313" key="13">
    <source>
        <dbReference type="Proteomes" id="UP000002494"/>
    </source>
</evidence>
<dbReference type="SMART" id="SM00409">
    <property type="entry name" value="IG"/>
    <property type="match status" value="2"/>
</dbReference>
<keyword evidence="9" id="KW-1015">Disulfide bond</keyword>
<dbReference type="GO" id="GO:0032715">
    <property type="term" value="P:negative regulation of interleukin-6 production"/>
    <property type="evidence" value="ECO:0000266"/>
    <property type="project" value="RGD"/>
</dbReference>
<dbReference type="RGD" id="1564553">
    <property type="gene designation" value="Cd84"/>
</dbReference>
<keyword evidence="13" id="KW-1185">Reference proteome</keyword>
<reference evidence="12" key="3">
    <citation type="submission" date="2025-09" db="UniProtKB">
        <authorList>
            <consortium name="Ensembl"/>
        </authorList>
    </citation>
    <scope>IDENTIFICATION</scope>
    <source>
        <strain evidence="12">Brown Norway</strain>
    </source>
</reference>
<dbReference type="GO" id="GO:0032693">
    <property type="term" value="P:negative regulation of interleukin-10 production"/>
    <property type="evidence" value="ECO:0000266"/>
    <property type="project" value="RGD"/>
</dbReference>
<dbReference type="InterPro" id="IPR015631">
    <property type="entry name" value="CD2/SLAM_rcpt"/>
</dbReference>
<evidence type="ECO:0000256" key="4">
    <source>
        <dbReference type="ARBA" id="ARBA00022729"/>
    </source>
</evidence>
<name>A0A0G2K3N2_RAT</name>
<dbReference type="GeneID" id="501872"/>
<keyword evidence="3" id="KW-0812">Transmembrane</keyword>
<dbReference type="AlphaFoldDB" id="A0A0G2K3N2"/>
<keyword evidence="4" id="KW-0732">Signal</keyword>
<dbReference type="InterPro" id="IPR013783">
    <property type="entry name" value="Ig-like_fold"/>
</dbReference>
<dbReference type="ExpressionAtlas" id="A0A0G2K3N2">
    <property type="expression patterns" value="baseline and differential"/>
</dbReference>
<reference evidence="12" key="2">
    <citation type="submission" date="2025-08" db="UniProtKB">
        <authorList>
            <consortium name="Ensembl"/>
        </authorList>
    </citation>
    <scope>IDENTIFICATION</scope>
    <source>
        <strain evidence="12">Brown Norway</strain>
    </source>
</reference>
<dbReference type="InterPro" id="IPR036179">
    <property type="entry name" value="Ig-like_dom_sf"/>
</dbReference>
<evidence type="ECO:0000256" key="10">
    <source>
        <dbReference type="ARBA" id="ARBA00023180"/>
    </source>
</evidence>
<evidence type="ECO:0000313" key="12">
    <source>
        <dbReference type="Ensembl" id="ENSRNOP00000072708.2"/>
    </source>
</evidence>
<dbReference type="InterPro" id="IPR003599">
    <property type="entry name" value="Ig_sub"/>
</dbReference>
<protein>
    <submittedName>
        <fullName evidence="12">CD84 molecule</fullName>
    </submittedName>
</protein>
<evidence type="ECO:0000256" key="7">
    <source>
        <dbReference type="ARBA" id="ARBA00023130"/>
    </source>
</evidence>
<dbReference type="RefSeq" id="XP_017454396.1">
    <property type="nucleotide sequence ID" value="XM_017598907.3"/>
</dbReference>
<keyword evidence="6" id="KW-1133">Transmembrane helix</keyword>
<keyword evidence="2" id="KW-0399">Innate immunity</keyword>
<evidence type="ECO:0000256" key="9">
    <source>
        <dbReference type="ARBA" id="ARBA00023157"/>
    </source>
</evidence>
<evidence type="ECO:0000256" key="8">
    <source>
        <dbReference type="ARBA" id="ARBA00023136"/>
    </source>
</evidence>
<keyword evidence="11" id="KW-0393">Immunoglobulin domain</keyword>
<dbReference type="RefSeq" id="NP_001399829.1">
    <property type="nucleotide sequence ID" value="NM_001412900.1"/>
</dbReference>
<sequence>MAQHHLWIWLLCLQTWSEAIEREPDCSMVLNGILGESVTLPVDIKDGQKINNIAWTSKSSVAFVTPKVGGHELTVTQDIYKGRLEVTNQTYNLIIRNLRMKDAGTYKADINEKNREKTITKIYCLQIYSRLAKPKITKSSITSLNNTCNITLTCSVEEEEKNVVYSWSPSGEESNVLQIFHSPMDQKLTYTCTASNPVSNNSDSVTVQQPCTDSPSFHPYHGVLPGGLAALSLLMLIPVVALLFHLYKRRRGRIVLEADDVSKKIIYSAVSRNAHLTESRIYDEIPQSTMLSRTEEPVTTIYSSVQLYEKTGKTNMKDERPPKTLCNEIVV</sequence>
<evidence type="ECO:0000256" key="2">
    <source>
        <dbReference type="ARBA" id="ARBA00022588"/>
    </source>
</evidence>
<dbReference type="GO" id="GO:0043410">
    <property type="term" value="P:positive regulation of MAPK cascade"/>
    <property type="evidence" value="ECO:0000266"/>
    <property type="project" value="RGD"/>
</dbReference>
<gene>
    <name evidence="12 14" type="primary">Cd84</name>
</gene>
<dbReference type="VEuPathDB" id="HostDB:ENSRNOG00000022884"/>
<dbReference type="GO" id="GO:0032685">
    <property type="term" value="P:negative regulation of granulocyte macrophage colony-stimulating factor production"/>
    <property type="evidence" value="ECO:0000266"/>
    <property type="project" value="RGD"/>
</dbReference>
<dbReference type="GO" id="GO:0045087">
    <property type="term" value="P:innate immune response"/>
    <property type="evidence" value="ECO:0007669"/>
    <property type="project" value="UniProtKB-KW"/>
</dbReference>
<keyword evidence="7" id="KW-1064">Adaptive immunity</keyword>
<dbReference type="GO" id="GO:2001256">
    <property type="term" value="P:regulation of store-operated calcium entry"/>
    <property type="evidence" value="ECO:0000266"/>
    <property type="project" value="RGD"/>
</dbReference>
<accession>A0A0G2K3N2</accession>
<dbReference type="GO" id="GO:0033004">
    <property type="term" value="P:negative regulation of mast cell activation"/>
    <property type="evidence" value="ECO:0000266"/>
    <property type="project" value="RGD"/>
</dbReference>
<dbReference type="OrthoDB" id="8741746at2759"/>
<dbReference type="GO" id="GO:0032701">
    <property type="term" value="P:negative regulation of interleukin-18 production"/>
    <property type="evidence" value="ECO:0000266"/>
    <property type="project" value="RGD"/>
</dbReference>
<dbReference type="GO" id="GO:0042802">
    <property type="term" value="F:identical protein binding"/>
    <property type="evidence" value="ECO:0000266"/>
    <property type="project" value="RGD"/>
</dbReference>
<dbReference type="Proteomes" id="UP000002494">
    <property type="component" value="Chromosome 13"/>
</dbReference>
<dbReference type="FunFam" id="2.60.40.10:FF:000820">
    <property type="entry name" value="SLAM family member 7"/>
    <property type="match status" value="1"/>
</dbReference>
<keyword evidence="8" id="KW-0472">Membrane</keyword>
<dbReference type="PROSITE" id="PS50835">
    <property type="entry name" value="IG_LIKE"/>
    <property type="match status" value="1"/>
</dbReference>
<dbReference type="Pfam" id="PF07686">
    <property type="entry name" value="V-set"/>
    <property type="match status" value="1"/>
</dbReference>
<dbReference type="RefSeq" id="XP_017454395.1">
    <property type="nucleotide sequence ID" value="XM_017598906.3"/>
</dbReference>
<dbReference type="FunFam" id="2.60.40.10:FF:000470">
    <property type="entry name" value="SLAM family member 7"/>
    <property type="match status" value="1"/>
</dbReference>
<evidence type="ECO:0000256" key="11">
    <source>
        <dbReference type="ARBA" id="ARBA00023319"/>
    </source>
</evidence>
<dbReference type="CDD" id="cd16842">
    <property type="entry name" value="Ig_SLAM-like_N"/>
    <property type="match status" value="1"/>
</dbReference>
<dbReference type="PANTHER" id="PTHR12080">
    <property type="entry name" value="SIGNALING LYMPHOCYTIC ACTIVATION MOLECULE"/>
    <property type="match status" value="1"/>
</dbReference>
<dbReference type="GeneTree" id="ENSGT01030000234540"/>
<dbReference type="Bgee" id="ENSRNOG00000022884">
    <property type="expression patterns" value="Expressed in spleen and 18 other cell types or tissues"/>
</dbReference>
<evidence type="ECO:0000256" key="3">
    <source>
        <dbReference type="ARBA" id="ARBA00022692"/>
    </source>
</evidence>
<dbReference type="GO" id="GO:0043030">
    <property type="term" value="P:regulation of macrophage activation"/>
    <property type="evidence" value="ECO:0000266"/>
    <property type="project" value="RGD"/>
</dbReference>
<dbReference type="Ensembl" id="ENSRNOT00000078162.3">
    <property type="protein sequence ID" value="ENSRNOP00000072708.2"/>
    <property type="gene ID" value="ENSRNOG00000022884.8"/>
</dbReference>
<dbReference type="GO" id="GO:0031664">
    <property type="term" value="P:regulation of lipopolysaccharide-mediated signaling pathway"/>
    <property type="evidence" value="ECO:0000266"/>
    <property type="project" value="RGD"/>
</dbReference>
<dbReference type="InterPro" id="IPR007110">
    <property type="entry name" value="Ig-like_dom"/>
</dbReference>
<comment type="subcellular location">
    <subcellularLocation>
        <location evidence="1">Membrane</location>
        <topology evidence="1">Single-pass type I membrane protein</topology>
    </subcellularLocation>
</comment>
<keyword evidence="10" id="KW-0325">Glycoprotein</keyword>
<dbReference type="SUPFAM" id="SSF48726">
    <property type="entry name" value="Immunoglobulin"/>
    <property type="match status" value="2"/>
</dbReference>
<keyword evidence="5" id="KW-0391">Immunity</keyword>
<evidence type="ECO:0000256" key="6">
    <source>
        <dbReference type="ARBA" id="ARBA00022989"/>
    </source>
</evidence>
<dbReference type="GO" id="GO:0002250">
    <property type="term" value="P:adaptive immune response"/>
    <property type="evidence" value="ECO:0007669"/>
    <property type="project" value="UniProtKB-KW"/>
</dbReference>
<dbReference type="CTD" id="8832"/>